<dbReference type="RefSeq" id="WP_194563577.1">
    <property type="nucleotide sequence ID" value="NZ_JADKPV010000008.1"/>
</dbReference>
<name>A0A8J7KTZ5_9BACL</name>
<dbReference type="AlphaFoldDB" id="A0A8J7KTZ5"/>
<organism evidence="2 3">
    <name type="scientific">Savagea serpentis</name>
    <dbReference type="NCBI Taxonomy" id="2785297"/>
    <lineage>
        <taxon>Bacteria</taxon>
        <taxon>Bacillati</taxon>
        <taxon>Bacillota</taxon>
        <taxon>Bacilli</taxon>
        <taxon>Bacillales</taxon>
        <taxon>Caryophanaceae</taxon>
        <taxon>Savagea</taxon>
    </lineage>
</organism>
<evidence type="ECO:0000313" key="2">
    <source>
        <dbReference type="EMBL" id="MBF4502089.1"/>
    </source>
</evidence>
<keyword evidence="1" id="KW-0732">Signal</keyword>
<proteinExistence type="predicted"/>
<sequence length="185" mass="21108">MKRFFPILAFIFLLTACGGADLEQGALKVIGKTPGEAIKITNGTEQDDAIIIDTQWADRDVQGVYTISDTYEPFRYLDEGILNALRERGNVTSPMMKLAVEEANFSVPLQQAYITQYDANFEQMSDEQAVIDQIQEAYTSSEHVIVQDMFNNPIHFFETDDFLIIYEGQAIHYLPHYSLFETMKK</sequence>
<gene>
    <name evidence="2" type="ORF">IRY55_12040</name>
</gene>
<accession>A0A8J7KTZ5</accession>
<evidence type="ECO:0008006" key="4">
    <source>
        <dbReference type="Google" id="ProtNLM"/>
    </source>
</evidence>
<reference evidence="2" key="1">
    <citation type="submission" date="2020-11" db="EMBL/GenBank/DDBJ databases">
        <title>Multidrug resistant novel bacterium Savagea serpentis sp. nov., isolated from the scats of a vine snake (Ahaetulla nasuta).</title>
        <authorList>
            <person name="Venkata Ramana V."/>
            <person name="Vikas Patil S."/>
            <person name="Yogita Lugani V."/>
        </authorList>
    </citation>
    <scope>NUCLEOTIDE SEQUENCE</scope>
    <source>
        <strain evidence="2">SN6</strain>
    </source>
</reference>
<dbReference type="PROSITE" id="PS51257">
    <property type="entry name" value="PROKAR_LIPOPROTEIN"/>
    <property type="match status" value="1"/>
</dbReference>
<evidence type="ECO:0000256" key="1">
    <source>
        <dbReference type="SAM" id="SignalP"/>
    </source>
</evidence>
<feature type="signal peptide" evidence="1">
    <location>
        <begin position="1"/>
        <end position="20"/>
    </location>
</feature>
<keyword evidence="3" id="KW-1185">Reference proteome</keyword>
<dbReference type="EMBL" id="JADKPV010000008">
    <property type="protein sequence ID" value="MBF4502089.1"/>
    <property type="molecule type" value="Genomic_DNA"/>
</dbReference>
<feature type="chain" id="PRO_5039095553" description="DUF3298 domain-containing protein" evidence="1">
    <location>
        <begin position="21"/>
        <end position="185"/>
    </location>
</feature>
<dbReference type="Proteomes" id="UP000622653">
    <property type="component" value="Unassembled WGS sequence"/>
</dbReference>
<evidence type="ECO:0000313" key="3">
    <source>
        <dbReference type="Proteomes" id="UP000622653"/>
    </source>
</evidence>
<comment type="caution">
    <text evidence="2">The sequence shown here is derived from an EMBL/GenBank/DDBJ whole genome shotgun (WGS) entry which is preliminary data.</text>
</comment>
<protein>
    <recommendedName>
        <fullName evidence="4">DUF3298 domain-containing protein</fullName>
    </recommendedName>
</protein>